<evidence type="ECO:0000313" key="2">
    <source>
        <dbReference type="Proteomes" id="UP000789901"/>
    </source>
</evidence>
<protein>
    <submittedName>
        <fullName evidence="1">35202_t:CDS:1</fullName>
    </submittedName>
</protein>
<keyword evidence="2" id="KW-1185">Reference proteome</keyword>
<organism evidence="1 2">
    <name type="scientific">Gigaspora margarita</name>
    <dbReference type="NCBI Taxonomy" id="4874"/>
    <lineage>
        <taxon>Eukaryota</taxon>
        <taxon>Fungi</taxon>
        <taxon>Fungi incertae sedis</taxon>
        <taxon>Mucoromycota</taxon>
        <taxon>Glomeromycotina</taxon>
        <taxon>Glomeromycetes</taxon>
        <taxon>Diversisporales</taxon>
        <taxon>Gigasporaceae</taxon>
        <taxon>Gigaspora</taxon>
    </lineage>
</organism>
<dbReference type="Proteomes" id="UP000789901">
    <property type="component" value="Unassembled WGS sequence"/>
</dbReference>
<comment type="caution">
    <text evidence="1">The sequence shown here is derived from an EMBL/GenBank/DDBJ whole genome shotgun (WGS) entry which is preliminary data.</text>
</comment>
<feature type="non-terminal residue" evidence="1">
    <location>
        <position position="103"/>
    </location>
</feature>
<dbReference type="EMBL" id="CAJVQB010155724">
    <property type="protein sequence ID" value="CAG8856052.1"/>
    <property type="molecule type" value="Genomic_DNA"/>
</dbReference>
<sequence length="103" mass="12071">NSDCQEEYNFRSPYIKMVKNKGSKPCIILLNKSVNLCNFESEKFLKELYKNCLIIKLESFNLRKKDEEGNLTNQFLLDGGTETIFYFDNLGNENKLILTLKDF</sequence>
<accession>A0ABN7XL59</accession>
<feature type="non-terminal residue" evidence="1">
    <location>
        <position position="1"/>
    </location>
</feature>
<proteinExistence type="predicted"/>
<evidence type="ECO:0000313" key="1">
    <source>
        <dbReference type="EMBL" id="CAG8856052.1"/>
    </source>
</evidence>
<reference evidence="1 2" key="1">
    <citation type="submission" date="2021-06" db="EMBL/GenBank/DDBJ databases">
        <authorList>
            <person name="Kallberg Y."/>
            <person name="Tangrot J."/>
            <person name="Rosling A."/>
        </authorList>
    </citation>
    <scope>NUCLEOTIDE SEQUENCE [LARGE SCALE GENOMIC DNA]</scope>
    <source>
        <strain evidence="1 2">120-4 pot B 10/14</strain>
    </source>
</reference>
<gene>
    <name evidence="1" type="ORF">GMARGA_LOCUS44873</name>
</gene>
<name>A0ABN7XL59_GIGMA</name>